<evidence type="ECO:0000313" key="1">
    <source>
        <dbReference type="EMBL" id="GMI13741.1"/>
    </source>
</evidence>
<sequence>MSQTSIQSCDTFLRLLLFSTSCTPSPSEADTRVLRMLSDRAHEYVNCIVRGGVEAGGRVEGVGEEKRLLLTLEGLLKTIAHDPVAYSRAKDILESKKELNEVLGGFVIKEEEEVEEESDED</sequence>
<organism evidence="1 2">
    <name type="scientific">Triparma laevis f. longispina</name>
    <dbReference type="NCBI Taxonomy" id="1714387"/>
    <lineage>
        <taxon>Eukaryota</taxon>
        <taxon>Sar</taxon>
        <taxon>Stramenopiles</taxon>
        <taxon>Ochrophyta</taxon>
        <taxon>Bolidophyceae</taxon>
        <taxon>Parmales</taxon>
        <taxon>Triparmaceae</taxon>
        <taxon>Triparma</taxon>
    </lineage>
</organism>
<keyword evidence="2" id="KW-1185">Reference proteome</keyword>
<accession>A0A9W7FKK6</accession>
<comment type="caution">
    <text evidence="1">The sequence shown here is derived from an EMBL/GenBank/DDBJ whole genome shotgun (WGS) entry which is preliminary data.</text>
</comment>
<dbReference type="Proteomes" id="UP001165122">
    <property type="component" value="Unassembled WGS sequence"/>
</dbReference>
<dbReference type="EMBL" id="BRXW01000198">
    <property type="protein sequence ID" value="GMI13741.1"/>
    <property type="molecule type" value="Genomic_DNA"/>
</dbReference>
<reference evidence="2" key="1">
    <citation type="journal article" date="2023" name="Commun. Biol.">
        <title>Genome analysis of Parmales, the sister group of diatoms, reveals the evolutionary specialization of diatoms from phago-mixotrophs to photoautotrophs.</title>
        <authorList>
            <person name="Ban H."/>
            <person name="Sato S."/>
            <person name="Yoshikawa S."/>
            <person name="Yamada K."/>
            <person name="Nakamura Y."/>
            <person name="Ichinomiya M."/>
            <person name="Sato N."/>
            <person name="Blanc-Mathieu R."/>
            <person name="Endo H."/>
            <person name="Kuwata A."/>
            <person name="Ogata H."/>
        </authorList>
    </citation>
    <scope>NUCLEOTIDE SEQUENCE [LARGE SCALE GENOMIC DNA]</scope>
    <source>
        <strain evidence="2">NIES 3700</strain>
    </source>
</reference>
<protein>
    <submittedName>
        <fullName evidence="1">Uncharacterized protein</fullName>
    </submittedName>
</protein>
<dbReference type="AlphaFoldDB" id="A0A9W7FKK6"/>
<evidence type="ECO:0000313" key="2">
    <source>
        <dbReference type="Proteomes" id="UP001165122"/>
    </source>
</evidence>
<proteinExistence type="predicted"/>
<gene>
    <name evidence="1" type="ORF">TrLO_g2470</name>
</gene>
<name>A0A9W7FKK6_9STRA</name>